<feature type="compositionally biased region" description="Polar residues" evidence="12">
    <location>
        <begin position="471"/>
        <end position="494"/>
    </location>
</feature>
<gene>
    <name evidence="15" type="ORF">KR093_005819</name>
</gene>
<evidence type="ECO:0000256" key="7">
    <source>
        <dbReference type="ARBA" id="ARBA00022777"/>
    </source>
</evidence>
<keyword evidence="7" id="KW-0418">Kinase</keyword>
<dbReference type="GO" id="GO:0035556">
    <property type="term" value="P:intracellular signal transduction"/>
    <property type="evidence" value="ECO:0007669"/>
    <property type="project" value="TreeGrafter"/>
</dbReference>
<feature type="region of interest" description="Disordered" evidence="12">
    <location>
        <begin position="449"/>
        <end position="499"/>
    </location>
</feature>
<keyword evidence="4" id="KW-0723">Serine/threonine-protein kinase</keyword>
<dbReference type="GO" id="GO:0004674">
    <property type="term" value="F:protein serine/threonine kinase activity"/>
    <property type="evidence" value="ECO:0007669"/>
    <property type="project" value="UniProtKB-KW"/>
</dbReference>
<dbReference type="SMART" id="SM00220">
    <property type="entry name" value="S_TKc"/>
    <property type="match status" value="1"/>
</dbReference>
<feature type="compositionally biased region" description="Polar residues" evidence="12">
    <location>
        <begin position="694"/>
        <end position="711"/>
    </location>
</feature>
<comment type="caution">
    <text evidence="15">The sequence shown here is derived from an EMBL/GenBank/DDBJ whole genome shotgun (WGS) entry which is preliminary data.</text>
</comment>
<dbReference type="InterPro" id="IPR000961">
    <property type="entry name" value="AGC-kinase_C"/>
</dbReference>
<dbReference type="EMBL" id="JAJJHW010003409">
    <property type="protein sequence ID" value="KAH8359323.1"/>
    <property type="molecule type" value="Genomic_DNA"/>
</dbReference>
<dbReference type="GO" id="GO:0005524">
    <property type="term" value="F:ATP binding"/>
    <property type="evidence" value="ECO:0007669"/>
    <property type="project" value="UniProtKB-KW"/>
</dbReference>
<dbReference type="SMART" id="SM00133">
    <property type="entry name" value="S_TK_X"/>
    <property type="match status" value="1"/>
</dbReference>
<dbReference type="InterPro" id="IPR000719">
    <property type="entry name" value="Prot_kinase_dom"/>
</dbReference>
<dbReference type="PROSITE" id="PS50011">
    <property type="entry name" value="PROTEIN_KINASE_DOM"/>
    <property type="match status" value="1"/>
</dbReference>
<keyword evidence="5" id="KW-0808">Transferase</keyword>
<dbReference type="Gene3D" id="1.10.510.10">
    <property type="entry name" value="Transferase(Phosphotransferase) domain 1"/>
    <property type="match status" value="2"/>
</dbReference>
<protein>
    <recommendedName>
        <fullName evidence="3">Serine/threonine-protein kinase greatwall</fullName>
        <ecNumber evidence="2">2.7.11.1</ecNumber>
    </recommendedName>
    <alternativeName>
        <fullName evidence="9">Microtubule-associated serine/threonine-protein kinase-like</fullName>
    </alternativeName>
</protein>
<dbReference type="PROSITE" id="PS51285">
    <property type="entry name" value="AGC_KINASE_CTER"/>
    <property type="match status" value="1"/>
</dbReference>
<feature type="region of interest" description="Disordered" evidence="12">
    <location>
        <begin position="694"/>
        <end position="715"/>
    </location>
</feature>
<evidence type="ECO:0000256" key="6">
    <source>
        <dbReference type="ARBA" id="ARBA00022741"/>
    </source>
</evidence>
<evidence type="ECO:0000256" key="5">
    <source>
        <dbReference type="ARBA" id="ARBA00022679"/>
    </source>
</evidence>
<accession>A0AAD4PI19</accession>
<evidence type="ECO:0000256" key="11">
    <source>
        <dbReference type="ARBA" id="ARBA00048679"/>
    </source>
</evidence>
<keyword evidence="6" id="KW-0547">Nucleotide-binding</keyword>
<evidence type="ECO:0000256" key="2">
    <source>
        <dbReference type="ARBA" id="ARBA00012513"/>
    </source>
</evidence>
<comment type="catalytic activity">
    <reaction evidence="11">
        <text>L-seryl-[protein] + ATP = O-phospho-L-seryl-[protein] + ADP + H(+)</text>
        <dbReference type="Rhea" id="RHEA:17989"/>
        <dbReference type="Rhea" id="RHEA-COMP:9863"/>
        <dbReference type="Rhea" id="RHEA-COMP:11604"/>
        <dbReference type="ChEBI" id="CHEBI:15378"/>
        <dbReference type="ChEBI" id="CHEBI:29999"/>
        <dbReference type="ChEBI" id="CHEBI:30616"/>
        <dbReference type="ChEBI" id="CHEBI:83421"/>
        <dbReference type="ChEBI" id="CHEBI:456216"/>
        <dbReference type="EC" id="2.7.11.1"/>
    </reaction>
</comment>
<evidence type="ECO:0000256" key="1">
    <source>
        <dbReference type="ARBA" id="ARBA00009903"/>
    </source>
</evidence>
<dbReference type="FunFam" id="1.10.510.10:FF:000278">
    <property type="entry name" value="serine/threonine-protein kinase greatwall isoform X1"/>
    <property type="match status" value="1"/>
</dbReference>
<sequence length="871" mass="96192">MEHADVESHIDYKTPKKTSSLIESEALLEKINILTTKPENHSHNAKLPTIKDFAIIKPISRGAFGKVFLGYKHNDPNKLFAIKVMRKSEMINKNMVSQVITERNALALSRSPFCVNLFYSLQSLSSVYLVMEYMVGGDLKSLLAMYGYFDEATARFYVAEIVMALQYLHQHGIVHRDIKPDNMLLSSTGHVKLTDFGLSKIELRRDLEISDLINCSPNLNARTPGQLLSLTSHLSFGSEKKLQDYGCVTGSALLPVVGTGTSHLMQAINKHSLVMESSDSEADTSLNDAEKTSDSKISGVSPFFSAEEVNVSITHTCNPNTNVSVLKCRLVRACCHVVLTSQLLDSSVSSYHTCTSAEISKSSPPLEEASTAAGGAPATSKRRVEFALDVVSGSGSRSNCQGCKLAEQDKHNNVAASGSGDSKELAKLENANEVSFEFSMVRRRSLDERNRNLKLQEDSGVSSRKGDDNSSSHLNINSESTASSIEKNQENLSQSKEEYSCSDYSRSYNLTNNGNELSGIRMNSPFRNLSKHFKRPDFLRGMKRKINLVNRSDNISSMDVDGPANASSSTGLTQEIEILNIGSSTPKKRKARSSPIRGVLKVRSLSDEELPMQHLLGPEASVANVVFSTPVSSQKLPRRDGGLLGKLKATRFALPLSIENKKREHATKEKLSGVQYHIKLADDPTMSPINHGVSNVPKTPKNTNMNVNTPFRTPKSVRRGVRVSNERILGTPDYLAPELLLKQGHGPAVDWWALGVCFYEFMTGIPPFNDETPQKVFDNILNKNIEWPEGDEALSTDAVEAVELMLTMEPAERPAAKEVQLMRHFADIDWENIGHMEPPFVPTPDNPTDTGYFEARNNLQHLQLSNFALDD</sequence>
<feature type="compositionally biased region" description="Low complexity" evidence="12">
    <location>
        <begin position="367"/>
        <end position="378"/>
    </location>
</feature>
<evidence type="ECO:0000313" key="16">
    <source>
        <dbReference type="Proteomes" id="UP001200034"/>
    </source>
</evidence>
<dbReference type="Proteomes" id="UP001200034">
    <property type="component" value="Unassembled WGS sequence"/>
</dbReference>
<dbReference type="SUPFAM" id="SSF56112">
    <property type="entry name" value="Protein kinase-like (PK-like)"/>
    <property type="match status" value="1"/>
</dbReference>
<evidence type="ECO:0000259" key="14">
    <source>
        <dbReference type="PROSITE" id="PS51285"/>
    </source>
</evidence>
<comment type="similarity">
    <text evidence="1">Belongs to the protein kinase superfamily. AGC Ser/Thr protein kinase family.</text>
</comment>
<dbReference type="PANTHER" id="PTHR24356">
    <property type="entry name" value="SERINE/THREONINE-PROTEIN KINASE"/>
    <property type="match status" value="1"/>
</dbReference>
<dbReference type="InterPro" id="IPR050236">
    <property type="entry name" value="Ser_Thr_kinase_AGC"/>
</dbReference>
<evidence type="ECO:0000256" key="12">
    <source>
        <dbReference type="SAM" id="MobiDB-lite"/>
    </source>
</evidence>
<dbReference type="AlphaFoldDB" id="A0AAD4PI19"/>
<comment type="catalytic activity">
    <reaction evidence="10">
        <text>L-threonyl-[protein] + ATP = O-phospho-L-threonyl-[protein] + ADP + H(+)</text>
        <dbReference type="Rhea" id="RHEA:46608"/>
        <dbReference type="Rhea" id="RHEA-COMP:11060"/>
        <dbReference type="Rhea" id="RHEA-COMP:11605"/>
        <dbReference type="ChEBI" id="CHEBI:15378"/>
        <dbReference type="ChEBI" id="CHEBI:30013"/>
        <dbReference type="ChEBI" id="CHEBI:30616"/>
        <dbReference type="ChEBI" id="CHEBI:61977"/>
        <dbReference type="ChEBI" id="CHEBI:456216"/>
        <dbReference type="EC" id="2.7.11.1"/>
    </reaction>
</comment>
<evidence type="ECO:0000259" key="13">
    <source>
        <dbReference type="PROSITE" id="PS50011"/>
    </source>
</evidence>
<dbReference type="PANTHER" id="PTHR24356:SF1">
    <property type="entry name" value="SERINE_THREONINE-PROTEIN KINASE GREATWALL"/>
    <property type="match status" value="1"/>
</dbReference>
<feature type="region of interest" description="Disordered" evidence="12">
    <location>
        <begin position="359"/>
        <end position="378"/>
    </location>
</feature>
<dbReference type="GO" id="GO:0005634">
    <property type="term" value="C:nucleus"/>
    <property type="evidence" value="ECO:0007669"/>
    <property type="project" value="TreeGrafter"/>
</dbReference>
<dbReference type="PROSITE" id="PS00108">
    <property type="entry name" value="PROTEIN_KINASE_ST"/>
    <property type="match status" value="1"/>
</dbReference>
<dbReference type="EC" id="2.7.11.1" evidence="2"/>
<dbReference type="Pfam" id="PF00069">
    <property type="entry name" value="Pkinase"/>
    <property type="match status" value="2"/>
</dbReference>
<dbReference type="Gene3D" id="3.30.200.20">
    <property type="entry name" value="Phosphorylase Kinase, domain 1"/>
    <property type="match status" value="2"/>
</dbReference>
<evidence type="ECO:0000256" key="8">
    <source>
        <dbReference type="ARBA" id="ARBA00022840"/>
    </source>
</evidence>
<dbReference type="InterPro" id="IPR011009">
    <property type="entry name" value="Kinase-like_dom_sf"/>
</dbReference>
<name>A0AAD4PI19_9MUSC</name>
<evidence type="ECO:0000256" key="4">
    <source>
        <dbReference type="ARBA" id="ARBA00022527"/>
    </source>
</evidence>
<dbReference type="FunFam" id="1.10.510.10:FF:000484">
    <property type="entry name" value="Serine/threonine-protein kinase greatwall, putative"/>
    <property type="match status" value="1"/>
</dbReference>
<keyword evidence="16" id="KW-1185">Reference proteome</keyword>
<evidence type="ECO:0000256" key="3">
    <source>
        <dbReference type="ARBA" id="ARBA00022148"/>
    </source>
</evidence>
<dbReference type="InterPro" id="IPR008271">
    <property type="entry name" value="Ser/Thr_kinase_AS"/>
</dbReference>
<evidence type="ECO:0000256" key="10">
    <source>
        <dbReference type="ARBA" id="ARBA00047899"/>
    </source>
</evidence>
<evidence type="ECO:0000256" key="9">
    <source>
        <dbReference type="ARBA" id="ARBA00033099"/>
    </source>
</evidence>
<feature type="domain" description="Protein kinase" evidence="13">
    <location>
        <begin position="53"/>
        <end position="825"/>
    </location>
</feature>
<organism evidence="15 16">
    <name type="scientific">Drosophila rubida</name>
    <dbReference type="NCBI Taxonomy" id="30044"/>
    <lineage>
        <taxon>Eukaryota</taxon>
        <taxon>Metazoa</taxon>
        <taxon>Ecdysozoa</taxon>
        <taxon>Arthropoda</taxon>
        <taxon>Hexapoda</taxon>
        <taxon>Insecta</taxon>
        <taxon>Pterygota</taxon>
        <taxon>Neoptera</taxon>
        <taxon>Endopterygota</taxon>
        <taxon>Diptera</taxon>
        <taxon>Brachycera</taxon>
        <taxon>Muscomorpha</taxon>
        <taxon>Ephydroidea</taxon>
        <taxon>Drosophilidae</taxon>
        <taxon>Drosophila</taxon>
    </lineage>
</organism>
<proteinExistence type="inferred from homology"/>
<feature type="domain" description="AGC-kinase C-terminal" evidence="14">
    <location>
        <begin position="826"/>
        <end position="871"/>
    </location>
</feature>
<dbReference type="FunFam" id="3.30.200.20:FF:000550">
    <property type="entry name" value="Serine/threonine-protein kinase greatwall"/>
    <property type="match status" value="1"/>
</dbReference>
<keyword evidence="8" id="KW-0067">ATP-binding</keyword>
<reference evidence="15" key="1">
    <citation type="journal article" date="2021" name="Mol. Ecol. Resour.">
        <title>Phylogenomic analyses of the genus Drosophila reveals genomic signals of climate adaptation.</title>
        <authorList>
            <person name="Li F."/>
            <person name="Rane R.V."/>
            <person name="Luria V."/>
            <person name="Xiong Z."/>
            <person name="Chen J."/>
            <person name="Li Z."/>
            <person name="Catullo R.A."/>
            <person name="Griffin P.C."/>
            <person name="Schiffer M."/>
            <person name="Pearce S."/>
            <person name="Lee S.F."/>
            <person name="McElroy K."/>
            <person name="Stocker A."/>
            <person name="Shirriffs J."/>
            <person name="Cockerell F."/>
            <person name="Coppin C."/>
            <person name="Sgro C.M."/>
            <person name="Karger A."/>
            <person name="Cain J.W."/>
            <person name="Weber J.A."/>
            <person name="Santpere G."/>
            <person name="Kirschner M.W."/>
            <person name="Hoffmann A.A."/>
            <person name="Oakeshott J.G."/>
            <person name="Zhang G."/>
        </authorList>
    </citation>
    <scope>NUCLEOTIDE SEQUENCE</scope>
    <source>
        <strain evidence="15">BGI-SZ-2011g</strain>
    </source>
</reference>
<feature type="region of interest" description="Disordered" evidence="12">
    <location>
        <begin position="276"/>
        <end position="296"/>
    </location>
</feature>
<evidence type="ECO:0000313" key="15">
    <source>
        <dbReference type="EMBL" id="KAH8359323.1"/>
    </source>
</evidence>